<reference evidence="3" key="1">
    <citation type="submission" date="2021-07" db="EMBL/GenBank/DDBJ databases">
        <title>Genomic diversity and antimicrobial resistance of Prevotella spp. isolated from chronic lung disease airways.</title>
        <authorList>
            <person name="Webb K.A."/>
            <person name="Olagoke O.S."/>
            <person name="Baird T."/>
            <person name="Neill J."/>
            <person name="Pham A."/>
            <person name="Wells T.J."/>
            <person name="Ramsay K.A."/>
            <person name="Bell S.C."/>
            <person name="Sarovich D.S."/>
            <person name="Price E.P."/>
        </authorList>
    </citation>
    <scope>NUCLEOTIDE SEQUENCE</scope>
    <source>
        <strain evidence="3">SCHI0047.S.3</strain>
    </source>
</reference>
<dbReference type="GO" id="GO:0004040">
    <property type="term" value="F:amidase activity"/>
    <property type="evidence" value="ECO:0007669"/>
    <property type="project" value="InterPro"/>
</dbReference>
<dbReference type="AlphaFoldDB" id="A0AAW4NTW6"/>
<comment type="caution">
    <text evidence="3">The sequence shown here is derived from an EMBL/GenBank/DDBJ whole genome shotgun (WGS) entry which is preliminary data.</text>
</comment>
<evidence type="ECO:0000313" key="4">
    <source>
        <dbReference type="Proteomes" id="UP001196873"/>
    </source>
</evidence>
<protein>
    <submittedName>
        <fullName evidence="3">Glucosaminidase domain-containing protein</fullName>
    </submittedName>
</protein>
<dbReference type="RefSeq" id="WP_007135704.1">
    <property type="nucleotide sequence ID" value="NZ_CABKPN010000001.1"/>
</dbReference>
<feature type="domain" description="Mannosyl-glycoprotein endo-beta-N-acetylglucosamidase-like" evidence="2">
    <location>
        <begin position="75"/>
        <end position="173"/>
    </location>
</feature>
<evidence type="ECO:0000313" key="3">
    <source>
        <dbReference type="EMBL" id="MBW4866492.1"/>
    </source>
</evidence>
<dbReference type="InterPro" id="IPR002901">
    <property type="entry name" value="MGlyc_endo_b_GlcNAc-like_dom"/>
</dbReference>
<feature type="chain" id="PRO_5043453376" evidence="1">
    <location>
        <begin position="21"/>
        <end position="174"/>
    </location>
</feature>
<proteinExistence type="predicted"/>
<sequence>MFVLKTIFSLIFCLFPVWGAAQDALPGKAKTDAVAIPLANDSVSQYAVFDGRKYAADYPDAELVPELELTLENLSDVLDQYGIKFKKIVMAQALLETGNFTSNICQTIHNIFGLRRPSDGSYFEFPNWMDCVRAYRDAVQYKYVSGDYYDFLDRIGYAEDKAYTSKVKRIAKRL</sequence>
<accession>A0AAW4NTW6</accession>
<evidence type="ECO:0000259" key="2">
    <source>
        <dbReference type="Pfam" id="PF01832"/>
    </source>
</evidence>
<dbReference type="Pfam" id="PF01832">
    <property type="entry name" value="Glucosaminidase"/>
    <property type="match status" value="1"/>
</dbReference>
<dbReference type="Proteomes" id="UP001196873">
    <property type="component" value="Unassembled WGS sequence"/>
</dbReference>
<keyword evidence="1" id="KW-0732">Signal</keyword>
<feature type="signal peptide" evidence="1">
    <location>
        <begin position="1"/>
        <end position="20"/>
    </location>
</feature>
<gene>
    <name evidence="3" type="ORF">KZY68_10885</name>
</gene>
<organism evidence="3 4">
    <name type="scientific">Segatella salivae</name>
    <dbReference type="NCBI Taxonomy" id="228604"/>
    <lineage>
        <taxon>Bacteria</taxon>
        <taxon>Pseudomonadati</taxon>
        <taxon>Bacteroidota</taxon>
        <taxon>Bacteroidia</taxon>
        <taxon>Bacteroidales</taxon>
        <taxon>Prevotellaceae</taxon>
        <taxon>Segatella</taxon>
    </lineage>
</organism>
<name>A0AAW4NTW6_9BACT</name>
<dbReference type="EMBL" id="JAHXRF010000017">
    <property type="protein sequence ID" value="MBW4866492.1"/>
    <property type="molecule type" value="Genomic_DNA"/>
</dbReference>
<evidence type="ECO:0000256" key="1">
    <source>
        <dbReference type="SAM" id="SignalP"/>
    </source>
</evidence>
<dbReference type="Gene3D" id="1.10.530.10">
    <property type="match status" value="1"/>
</dbReference>